<dbReference type="Pfam" id="PF09697">
    <property type="entry name" value="Porph_ging"/>
    <property type="match status" value="1"/>
</dbReference>
<dbReference type="InterPro" id="IPR005901">
    <property type="entry name" value="GLPGLI"/>
</dbReference>
<comment type="caution">
    <text evidence="1">The sequence shown here is derived from an EMBL/GenBank/DDBJ whole genome shotgun (WGS) entry which is preliminary data.</text>
</comment>
<evidence type="ECO:0000313" key="1">
    <source>
        <dbReference type="EMBL" id="MBB4804757.1"/>
    </source>
</evidence>
<proteinExistence type="predicted"/>
<organism evidence="1 2">
    <name type="scientific">Chryseobacterium defluvii</name>
    <dbReference type="NCBI Taxonomy" id="160396"/>
    <lineage>
        <taxon>Bacteria</taxon>
        <taxon>Pseudomonadati</taxon>
        <taxon>Bacteroidota</taxon>
        <taxon>Flavobacteriia</taxon>
        <taxon>Flavobacteriales</taxon>
        <taxon>Weeksellaceae</taxon>
        <taxon>Chryseobacterium group</taxon>
        <taxon>Chryseobacterium</taxon>
    </lineage>
</organism>
<accession>A0A840K9S0</accession>
<gene>
    <name evidence="1" type="ORF">HNP38_000029</name>
</gene>
<sequence length="264" mass="30725">MKRKNLLTFLILFPLLFCSQKLTVDSSYIVCKYKIISYVDTLDSYSKYEELASLQIGDNVSHFKSIQKYISDSLSYAIVEKGFQNATNGVVKLNTGSIPKALFISEVYVNKDKVLIYDKLLQDYYSYVPQSICTWTLTKEMKVISGYKCYKAIGKYGKRSIDAWYTDEVPIPEGPYNFKGLPGLIIELEDKQKHNHFILQSLQRVKTPIKLIVNSVETSYERYNEKRKQVLADPVSFIRARFNIPKEDEERVNRNVRKRNNFLD</sequence>
<dbReference type="Proteomes" id="UP000592180">
    <property type="component" value="Unassembled WGS sequence"/>
</dbReference>
<evidence type="ECO:0000313" key="2">
    <source>
        <dbReference type="Proteomes" id="UP000592180"/>
    </source>
</evidence>
<protein>
    <submittedName>
        <fullName evidence="1">GLPGLI family protein</fullName>
    </submittedName>
</protein>
<reference evidence="1 2" key="1">
    <citation type="submission" date="2020-08" db="EMBL/GenBank/DDBJ databases">
        <title>Functional genomics of gut bacteria from endangered species of beetles.</title>
        <authorList>
            <person name="Carlos-Shanley C."/>
        </authorList>
    </citation>
    <scope>NUCLEOTIDE SEQUENCE [LARGE SCALE GENOMIC DNA]</scope>
    <source>
        <strain evidence="1 2">S00151</strain>
    </source>
</reference>
<dbReference type="RefSeq" id="WP_184182617.1">
    <property type="nucleotide sequence ID" value="NZ_JACHLE010000001.1"/>
</dbReference>
<keyword evidence="2" id="KW-1185">Reference proteome</keyword>
<dbReference type="NCBIfam" id="TIGR01200">
    <property type="entry name" value="GLPGLI"/>
    <property type="match status" value="1"/>
</dbReference>
<dbReference type="AlphaFoldDB" id="A0A840K9S0"/>
<name>A0A840K9S0_9FLAO</name>
<dbReference type="EMBL" id="JACHLE010000001">
    <property type="protein sequence ID" value="MBB4804757.1"/>
    <property type="molecule type" value="Genomic_DNA"/>
</dbReference>